<feature type="compositionally biased region" description="Polar residues" evidence="1">
    <location>
        <begin position="233"/>
        <end position="254"/>
    </location>
</feature>
<proteinExistence type="predicted"/>
<name>A0A834T046_9FABA</name>
<dbReference type="EMBL" id="JAAIUW010000010">
    <property type="protein sequence ID" value="KAF7811951.1"/>
    <property type="molecule type" value="Genomic_DNA"/>
</dbReference>
<feature type="region of interest" description="Disordered" evidence="1">
    <location>
        <begin position="233"/>
        <end position="259"/>
    </location>
</feature>
<organism evidence="2 3">
    <name type="scientific">Senna tora</name>
    <dbReference type="NCBI Taxonomy" id="362788"/>
    <lineage>
        <taxon>Eukaryota</taxon>
        <taxon>Viridiplantae</taxon>
        <taxon>Streptophyta</taxon>
        <taxon>Embryophyta</taxon>
        <taxon>Tracheophyta</taxon>
        <taxon>Spermatophyta</taxon>
        <taxon>Magnoliopsida</taxon>
        <taxon>eudicotyledons</taxon>
        <taxon>Gunneridae</taxon>
        <taxon>Pentapetalae</taxon>
        <taxon>rosids</taxon>
        <taxon>fabids</taxon>
        <taxon>Fabales</taxon>
        <taxon>Fabaceae</taxon>
        <taxon>Caesalpinioideae</taxon>
        <taxon>Cassia clade</taxon>
        <taxon>Senna</taxon>
    </lineage>
</organism>
<protein>
    <submittedName>
        <fullName evidence="2">Transposon Ty3-G Gag-Pol polyprotein</fullName>
    </submittedName>
</protein>
<gene>
    <name evidence="2" type="ORF">G2W53_032927</name>
</gene>
<dbReference type="Proteomes" id="UP000634136">
    <property type="component" value="Unassembled WGS sequence"/>
</dbReference>
<sequence>MDSQGIWVFWKHKFFRVCYPSCLPADFHMFLGSGVARYQRATLAPCQRPSQKQGFSISAAHCQLSDYRSVFFLLLSCTLPGCKNLHSTIVQGCFGYFAFVNHAASVHTLHPASVTTKSGRDTKSLREAESISQHPMLQEVVADLAKLFEVVERLSTQQTQPKKLAMASVSCSHCGSLMHLTTNCPSKFHEVLGFYQQRPEQSQSLVPYSSSDSKCWGNNSQCNYGFQGASSSLKVHSPSSQDDSSTMITPYEQDSSPKKNDVQLLLEGMVDLEASMKNQMATMENRIVDFGKQYSRIARVLSLCSSTLLPASNPALSPA</sequence>
<evidence type="ECO:0000313" key="2">
    <source>
        <dbReference type="EMBL" id="KAF7811951.1"/>
    </source>
</evidence>
<evidence type="ECO:0000256" key="1">
    <source>
        <dbReference type="SAM" id="MobiDB-lite"/>
    </source>
</evidence>
<reference evidence="2" key="1">
    <citation type="submission" date="2020-09" db="EMBL/GenBank/DDBJ databases">
        <title>Genome-Enabled Discovery of Anthraquinone Biosynthesis in Senna tora.</title>
        <authorList>
            <person name="Kang S.-H."/>
            <person name="Pandey R.P."/>
            <person name="Lee C.-M."/>
            <person name="Sim J.-S."/>
            <person name="Jeong J.-T."/>
            <person name="Choi B.-S."/>
            <person name="Jung M."/>
            <person name="Ginzburg D."/>
            <person name="Zhao K."/>
            <person name="Won S.Y."/>
            <person name="Oh T.-J."/>
            <person name="Yu Y."/>
            <person name="Kim N.-H."/>
            <person name="Lee O.R."/>
            <person name="Lee T.-H."/>
            <person name="Bashyal P."/>
            <person name="Kim T.-S."/>
            <person name="Lee W.-H."/>
            <person name="Kawkins C."/>
            <person name="Kim C.-K."/>
            <person name="Kim J.S."/>
            <person name="Ahn B.O."/>
            <person name="Rhee S.Y."/>
            <person name="Sohng J.K."/>
        </authorList>
    </citation>
    <scope>NUCLEOTIDE SEQUENCE</scope>
    <source>
        <tissue evidence="2">Leaf</tissue>
    </source>
</reference>
<dbReference type="AlphaFoldDB" id="A0A834T046"/>
<keyword evidence="3" id="KW-1185">Reference proteome</keyword>
<comment type="caution">
    <text evidence="2">The sequence shown here is derived from an EMBL/GenBank/DDBJ whole genome shotgun (WGS) entry which is preliminary data.</text>
</comment>
<evidence type="ECO:0000313" key="3">
    <source>
        <dbReference type="Proteomes" id="UP000634136"/>
    </source>
</evidence>
<accession>A0A834T046</accession>